<dbReference type="EMBL" id="JBHUIY010000002">
    <property type="protein sequence ID" value="MFD2232436.1"/>
    <property type="molecule type" value="Genomic_DNA"/>
</dbReference>
<name>A0ABW5C6W1_9PROT</name>
<protein>
    <submittedName>
        <fullName evidence="1">Uncharacterized protein</fullName>
    </submittedName>
</protein>
<proteinExistence type="predicted"/>
<comment type="caution">
    <text evidence="1">The sequence shown here is derived from an EMBL/GenBank/DDBJ whole genome shotgun (WGS) entry which is preliminary data.</text>
</comment>
<dbReference type="RefSeq" id="WP_377313739.1">
    <property type="nucleotide sequence ID" value="NZ_JBHUIY010000002.1"/>
</dbReference>
<gene>
    <name evidence="1" type="ORF">ACFSNB_01315</name>
</gene>
<keyword evidence="2" id="KW-1185">Reference proteome</keyword>
<organism evidence="1 2">
    <name type="scientific">Phaeospirillum tilakii</name>
    <dbReference type="NCBI Taxonomy" id="741673"/>
    <lineage>
        <taxon>Bacteria</taxon>
        <taxon>Pseudomonadati</taxon>
        <taxon>Pseudomonadota</taxon>
        <taxon>Alphaproteobacteria</taxon>
        <taxon>Rhodospirillales</taxon>
        <taxon>Rhodospirillaceae</taxon>
        <taxon>Phaeospirillum</taxon>
    </lineage>
</organism>
<sequence>MPTPRWLAVVATLVAGSAALPERALADQRALTVLANGLPSLGASLDEVRAMPLPEGRRLLCGGDDNMPRLADPTLVEPLTGRASGRIRFCTVVAPADGGATRWSQAAIPSLAGPARLWLVLVEQGGGGRYRLARVSLWAGREAWDKVVEAVTALLGPPSAGGAQMLGWEDAQHETLMFLDPKDPDSFAIAVADLHLRKLLRSPGAAGRAGD</sequence>
<reference evidence="2" key="1">
    <citation type="journal article" date="2019" name="Int. J. Syst. Evol. Microbiol.">
        <title>The Global Catalogue of Microorganisms (GCM) 10K type strain sequencing project: providing services to taxonomists for standard genome sequencing and annotation.</title>
        <authorList>
            <consortium name="The Broad Institute Genomics Platform"/>
            <consortium name="The Broad Institute Genome Sequencing Center for Infectious Disease"/>
            <person name="Wu L."/>
            <person name="Ma J."/>
        </authorList>
    </citation>
    <scope>NUCLEOTIDE SEQUENCE [LARGE SCALE GENOMIC DNA]</scope>
    <source>
        <strain evidence="2">KCTC 15012</strain>
    </source>
</reference>
<evidence type="ECO:0000313" key="2">
    <source>
        <dbReference type="Proteomes" id="UP001597296"/>
    </source>
</evidence>
<dbReference type="Proteomes" id="UP001597296">
    <property type="component" value="Unassembled WGS sequence"/>
</dbReference>
<evidence type="ECO:0000313" key="1">
    <source>
        <dbReference type="EMBL" id="MFD2232436.1"/>
    </source>
</evidence>
<accession>A0ABW5C6W1</accession>